<evidence type="ECO:0000313" key="2">
    <source>
        <dbReference type="EMBL" id="KAJ7767497.1"/>
    </source>
</evidence>
<name>A0AAD7NND3_9AGAR</name>
<dbReference type="AlphaFoldDB" id="A0AAD7NND3"/>
<feature type="region of interest" description="Disordered" evidence="1">
    <location>
        <begin position="109"/>
        <end position="136"/>
    </location>
</feature>
<dbReference type="Proteomes" id="UP001215280">
    <property type="component" value="Unassembled WGS sequence"/>
</dbReference>
<feature type="compositionally biased region" description="Pro residues" evidence="1">
    <location>
        <begin position="114"/>
        <end position="133"/>
    </location>
</feature>
<gene>
    <name evidence="2" type="ORF">DFH07DRAFT_769594</name>
</gene>
<sequence>MTPALRTYRAVAYGAFLLLHQSLGYLRAQRPLEQSETTVARTYCSHCHPTLKNPSYFACMKQMNSHSYHSALCGSRTLRVSPQLTFLYQNFCRQCDICPTCRSSPPTAHTATPVPAPPAPAPAPVPATAPTPPGGSQAPVTMNHCILPQLPIQFFFTLFLIETQLTGDWHPLIMPYAACFIVFYL</sequence>
<dbReference type="EMBL" id="JARJLG010000030">
    <property type="protein sequence ID" value="KAJ7767497.1"/>
    <property type="molecule type" value="Genomic_DNA"/>
</dbReference>
<accession>A0AAD7NND3</accession>
<organism evidence="2 3">
    <name type="scientific">Mycena maculata</name>
    <dbReference type="NCBI Taxonomy" id="230809"/>
    <lineage>
        <taxon>Eukaryota</taxon>
        <taxon>Fungi</taxon>
        <taxon>Dikarya</taxon>
        <taxon>Basidiomycota</taxon>
        <taxon>Agaricomycotina</taxon>
        <taxon>Agaricomycetes</taxon>
        <taxon>Agaricomycetidae</taxon>
        <taxon>Agaricales</taxon>
        <taxon>Marasmiineae</taxon>
        <taxon>Mycenaceae</taxon>
        <taxon>Mycena</taxon>
    </lineage>
</organism>
<proteinExistence type="predicted"/>
<reference evidence="2" key="1">
    <citation type="submission" date="2023-03" db="EMBL/GenBank/DDBJ databases">
        <title>Massive genome expansion in bonnet fungi (Mycena s.s.) driven by repeated elements and novel gene families across ecological guilds.</title>
        <authorList>
            <consortium name="Lawrence Berkeley National Laboratory"/>
            <person name="Harder C.B."/>
            <person name="Miyauchi S."/>
            <person name="Viragh M."/>
            <person name="Kuo A."/>
            <person name="Thoen E."/>
            <person name="Andreopoulos B."/>
            <person name="Lu D."/>
            <person name="Skrede I."/>
            <person name="Drula E."/>
            <person name="Henrissat B."/>
            <person name="Morin E."/>
            <person name="Kohler A."/>
            <person name="Barry K."/>
            <person name="LaButti K."/>
            <person name="Morin E."/>
            <person name="Salamov A."/>
            <person name="Lipzen A."/>
            <person name="Mereny Z."/>
            <person name="Hegedus B."/>
            <person name="Baldrian P."/>
            <person name="Stursova M."/>
            <person name="Weitz H."/>
            <person name="Taylor A."/>
            <person name="Grigoriev I.V."/>
            <person name="Nagy L.G."/>
            <person name="Martin F."/>
            <person name="Kauserud H."/>
        </authorList>
    </citation>
    <scope>NUCLEOTIDE SEQUENCE</scope>
    <source>
        <strain evidence="2">CBHHK188m</strain>
    </source>
</reference>
<evidence type="ECO:0000256" key="1">
    <source>
        <dbReference type="SAM" id="MobiDB-lite"/>
    </source>
</evidence>
<keyword evidence="3" id="KW-1185">Reference proteome</keyword>
<evidence type="ECO:0000313" key="3">
    <source>
        <dbReference type="Proteomes" id="UP001215280"/>
    </source>
</evidence>
<comment type="caution">
    <text evidence="2">The sequence shown here is derived from an EMBL/GenBank/DDBJ whole genome shotgun (WGS) entry which is preliminary data.</text>
</comment>
<protein>
    <submittedName>
        <fullName evidence="2">Uncharacterized protein</fullName>
    </submittedName>
</protein>